<dbReference type="Pfam" id="PF00150">
    <property type="entry name" value="Cellulase"/>
    <property type="match status" value="1"/>
</dbReference>
<keyword evidence="7" id="KW-0624">Polysaccharide degradation</keyword>
<dbReference type="Gene3D" id="3.20.20.80">
    <property type="entry name" value="Glycosidases"/>
    <property type="match status" value="1"/>
</dbReference>
<feature type="signal peptide" evidence="9">
    <location>
        <begin position="1"/>
        <end position="22"/>
    </location>
</feature>
<keyword evidence="2 9" id="KW-0732">Signal</keyword>
<evidence type="ECO:0000256" key="5">
    <source>
        <dbReference type="ARBA" id="ARBA00023277"/>
    </source>
</evidence>
<dbReference type="GO" id="GO:0030246">
    <property type="term" value="F:carbohydrate binding"/>
    <property type="evidence" value="ECO:0007669"/>
    <property type="project" value="InterPro"/>
</dbReference>
<dbReference type="STRING" id="563176.SAMN04488090_2894"/>
<dbReference type="EMBL" id="FNGS01000005">
    <property type="protein sequence ID" value="SDM22526.1"/>
    <property type="molecule type" value="Genomic_DNA"/>
</dbReference>
<dbReference type="Pfam" id="PF03422">
    <property type="entry name" value="CBM_6"/>
    <property type="match status" value="1"/>
</dbReference>
<dbReference type="OrthoDB" id="9800955at2"/>
<evidence type="ECO:0000256" key="2">
    <source>
        <dbReference type="ARBA" id="ARBA00022729"/>
    </source>
</evidence>
<dbReference type="InterPro" id="IPR008979">
    <property type="entry name" value="Galactose-bd-like_sf"/>
</dbReference>
<proteinExistence type="inferred from homology"/>
<dbReference type="PANTHER" id="PTHR31297">
    <property type="entry name" value="GLUCAN ENDO-1,6-BETA-GLUCOSIDASE B"/>
    <property type="match status" value="1"/>
</dbReference>
<feature type="chain" id="PRO_5011507044" evidence="9">
    <location>
        <begin position="23"/>
        <end position="580"/>
    </location>
</feature>
<dbReference type="GO" id="GO:0009986">
    <property type="term" value="C:cell surface"/>
    <property type="evidence" value="ECO:0007669"/>
    <property type="project" value="TreeGrafter"/>
</dbReference>
<keyword evidence="12" id="KW-1185">Reference proteome</keyword>
<dbReference type="SUPFAM" id="SSF49785">
    <property type="entry name" value="Galactose-binding domain-like"/>
    <property type="match status" value="1"/>
</dbReference>
<dbReference type="SUPFAM" id="SSF51445">
    <property type="entry name" value="(Trans)glycosidases"/>
    <property type="match status" value="1"/>
</dbReference>
<dbReference type="InterPro" id="IPR005084">
    <property type="entry name" value="CBM6"/>
</dbReference>
<evidence type="ECO:0000256" key="3">
    <source>
        <dbReference type="ARBA" id="ARBA00022801"/>
    </source>
</evidence>
<dbReference type="Gene3D" id="2.60.120.260">
    <property type="entry name" value="Galactose-binding domain-like"/>
    <property type="match status" value="1"/>
</dbReference>
<dbReference type="Proteomes" id="UP000198901">
    <property type="component" value="Unassembled WGS sequence"/>
</dbReference>
<dbReference type="RefSeq" id="WP_093204244.1">
    <property type="nucleotide sequence ID" value="NZ_FNGS01000005.1"/>
</dbReference>
<sequence length="580" mass="65973">MQFFRKMAGLVALAALTTTAGAQGFLRAEGRDLVDADGRKIILRGMGLGGWMLQEGYMFRLSPLGQQYKIKAAIADVTSKEKADAFYRKWLANHTRKVDIDSMAAWGFNSIRLPMHYALYTLPAEEEPVKGKDTWLEEGFALTDELLKWCEANRMYLILDLHAAPGGQGNDLPISDRHPDKPSLWQSEANQQKTVALWRKLAERYKNSRWIGGYDVINEPNWGFEDPKDVRGTAETKNEPLKKLLVDITKAIREVDPNHLIIIEGNGFGNNYSGLMPAWDKNMALSFHKYGNYNSKAAIQKFLDLRQQYNVPIWLGETGENSNNWFTECIRLCERENIGWCWWQEKKMGIANPLEIRQPAGYQKLVDYWTGKGEKPSASEAERTLNEWLDNLKLENNVYHRDVIDAMFRQTRSELSIPYAVKEIGGGGTIRAVDFDLGRQRSAYFDRDTASYQYTPGVNTTGNRGRVYRNDGVDIRKAGNQYVVDHIEDGEWLQYTFWAKKDGKYDISFSVASETDAGRITLLLNGEMAATDIAVPATGGVDRWRPTEKKNVSLRKGKNVLRVWFDTGGFQLSEINLTKN</sequence>
<dbReference type="PROSITE" id="PS51175">
    <property type="entry name" value="CBM6"/>
    <property type="match status" value="1"/>
</dbReference>
<keyword evidence="6 8" id="KW-0326">Glycosidase</keyword>
<evidence type="ECO:0000313" key="12">
    <source>
        <dbReference type="Proteomes" id="UP000198901"/>
    </source>
</evidence>
<organism evidence="11 12">
    <name type="scientific">Siphonobacter aquaeclarae</name>
    <dbReference type="NCBI Taxonomy" id="563176"/>
    <lineage>
        <taxon>Bacteria</taxon>
        <taxon>Pseudomonadati</taxon>
        <taxon>Bacteroidota</taxon>
        <taxon>Cytophagia</taxon>
        <taxon>Cytophagales</taxon>
        <taxon>Cytophagaceae</taxon>
        <taxon>Siphonobacter</taxon>
    </lineage>
</organism>
<comment type="similarity">
    <text evidence="1 8">Belongs to the glycosyl hydrolase 5 (cellulase A) family.</text>
</comment>
<evidence type="ECO:0000256" key="9">
    <source>
        <dbReference type="SAM" id="SignalP"/>
    </source>
</evidence>
<evidence type="ECO:0000256" key="8">
    <source>
        <dbReference type="RuleBase" id="RU361153"/>
    </source>
</evidence>
<dbReference type="GO" id="GO:0005576">
    <property type="term" value="C:extracellular region"/>
    <property type="evidence" value="ECO:0007669"/>
    <property type="project" value="TreeGrafter"/>
</dbReference>
<dbReference type="AlphaFoldDB" id="A0A1G9RH14"/>
<dbReference type="CDD" id="cd04080">
    <property type="entry name" value="CBM6_cellulase-like"/>
    <property type="match status" value="1"/>
</dbReference>
<dbReference type="InterPro" id="IPR006584">
    <property type="entry name" value="Cellulose-bd_IV"/>
</dbReference>
<protein>
    <submittedName>
        <fullName evidence="11">Carbohydrate binding module (Family 6)</fullName>
    </submittedName>
</protein>
<accession>A0A1G9RH14</accession>
<keyword evidence="3 8" id="KW-0378">Hydrolase</keyword>
<dbReference type="GO" id="GO:0030245">
    <property type="term" value="P:cellulose catabolic process"/>
    <property type="evidence" value="ECO:0007669"/>
    <property type="project" value="UniProtKB-KW"/>
</dbReference>
<evidence type="ECO:0000256" key="6">
    <source>
        <dbReference type="ARBA" id="ARBA00023295"/>
    </source>
</evidence>
<evidence type="ECO:0000259" key="10">
    <source>
        <dbReference type="PROSITE" id="PS51175"/>
    </source>
</evidence>
<keyword evidence="4" id="KW-0136">Cellulose degradation</keyword>
<gene>
    <name evidence="11" type="ORF">SAMN04488090_2894</name>
</gene>
<name>A0A1G9RH14_9BACT</name>
<dbReference type="SMART" id="SM00606">
    <property type="entry name" value="CBD_IV"/>
    <property type="match status" value="1"/>
</dbReference>
<dbReference type="InterPro" id="IPR017853">
    <property type="entry name" value="GH"/>
</dbReference>
<evidence type="ECO:0000313" key="11">
    <source>
        <dbReference type="EMBL" id="SDM22526.1"/>
    </source>
</evidence>
<dbReference type="InterPro" id="IPR001547">
    <property type="entry name" value="Glyco_hydro_5"/>
</dbReference>
<keyword evidence="5" id="KW-0119">Carbohydrate metabolism</keyword>
<dbReference type="PANTHER" id="PTHR31297:SF41">
    <property type="entry name" value="ENDOGLUCANASE, PUTATIVE (AFU_ORTHOLOGUE AFUA_5G01830)-RELATED"/>
    <property type="match status" value="1"/>
</dbReference>
<evidence type="ECO:0000256" key="7">
    <source>
        <dbReference type="ARBA" id="ARBA00023326"/>
    </source>
</evidence>
<dbReference type="InterPro" id="IPR050386">
    <property type="entry name" value="Glycosyl_hydrolase_5"/>
</dbReference>
<feature type="domain" description="CBM6" evidence="10">
    <location>
        <begin position="450"/>
        <end position="578"/>
    </location>
</feature>
<evidence type="ECO:0000256" key="4">
    <source>
        <dbReference type="ARBA" id="ARBA00023001"/>
    </source>
</evidence>
<reference evidence="11 12" key="1">
    <citation type="submission" date="2016-10" db="EMBL/GenBank/DDBJ databases">
        <authorList>
            <person name="de Groot N.N."/>
        </authorList>
    </citation>
    <scope>NUCLEOTIDE SEQUENCE [LARGE SCALE GENOMIC DNA]</scope>
    <source>
        <strain evidence="11 12">DSM 21668</strain>
    </source>
</reference>
<dbReference type="GO" id="GO:0008422">
    <property type="term" value="F:beta-glucosidase activity"/>
    <property type="evidence" value="ECO:0007669"/>
    <property type="project" value="TreeGrafter"/>
</dbReference>
<evidence type="ECO:0000256" key="1">
    <source>
        <dbReference type="ARBA" id="ARBA00005641"/>
    </source>
</evidence>